<keyword evidence="11" id="KW-1185">Reference proteome</keyword>
<feature type="domain" description="Type ISP restriction-modification enzyme coupler" evidence="9">
    <location>
        <begin position="194"/>
        <end position="314"/>
    </location>
</feature>
<dbReference type="PANTHER" id="PTHR33841:SF1">
    <property type="entry name" value="DNA METHYLTRANSFERASE A"/>
    <property type="match status" value="1"/>
</dbReference>
<evidence type="ECO:0000256" key="1">
    <source>
        <dbReference type="ARBA" id="ARBA00011900"/>
    </source>
</evidence>
<proteinExistence type="predicted"/>
<dbReference type="GO" id="GO:0003676">
    <property type="term" value="F:nucleic acid binding"/>
    <property type="evidence" value="ECO:0007669"/>
    <property type="project" value="InterPro"/>
</dbReference>
<dbReference type="InterPro" id="IPR053980">
    <property type="entry name" value="ISP_coupler"/>
</dbReference>
<evidence type="ECO:0000259" key="8">
    <source>
        <dbReference type="Pfam" id="PF18135"/>
    </source>
</evidence>
<organism evidence="10 11">
    <name type="scientific">Flexibacter flexilis DSM 6793</name>
    <dbReference type="NCBI Taxonomy" id="927664"/>
    <lineage>
        <taxon>Bacteria</taxon>
        <taxon>Pseudomonadati</taxon>
        <taxon>Bacteroidota</taxon>
        <taxon>Cytophagia</taxon>
        <taxon>Cytophagales</taxon>
        <taxon>Flexibacteraceae</taxon>
        <taxon>Flexibacter</taxon>
    </lineage>
</organism>
<dbReference type="Proteomes" id="UP000199514">
    <property type="component" value="Unassembled WGS sequence"/>
</dbReference>
<evidence type="ECO:0000256" key="6">
    <source>
        <dbReference type="SAM" id="Phobius"/>
    </source>
</evidence>
<feature type="transmembrane region" description="Helical" evidence="6">
    <location>
        <begin position="12"/>
        <end position="35"/>
    </location>
</feature>
<keyword evidence="6" id="KW-0472">Membrane</keyword>
<name>A0A1I1IQB0_9BACT</name>
<dbReference type="InterPro" id="IPR029063">
    <property type="entry name" value="SAM-dependent_MTases_sf"/>
</dbReference>
<evidence type="ECO:0000256" key="5">
    <source>
        <dbReference type="ARBA" id="ARBA00047942"/>
    </source>
</evidence>
<dbReference type="Gene3D" id="3.40.50.150">
    <property type="entry name" value="Vaccinia Virus protein VP39"/>
    <property type="match status" value="1"/>
</dbReference>
<evidence type="ECO:0000259" key="9">
    <source>
        <dbReference type="Pfam" id="PF22240"/>
    </source>
</evidence>
<keyword evidence="3" id="KW-0808">Transferase</keyword>
<dbReference type="PANTHER" id="PTHR33841">
    <property type="entry name" value="DNA METHYLTRANSFERASE YEEA-RELATED"/>
    <property type="match status" value="1"/>
</dbReference>
<keyword evidence="2 10" id="KW-0489">Methyltransferase</keyword>
<dbReference type="Pfam" id="PF07669">
    <property type="entry name" value="Eco57I"/>
    <property type="match status" value="1"/>
</dbReference>
<keyword evidence="6" id="KW-1133">Transmembrane helix</keyword>
<dbReference type="Pfam" id="PF22240">
    <property type="entry name" value="ISP_coupler"/>
    <property type="match status" value="1"/>
</dbReference>
<evidence type="ECO:0000256" key="4">
    <source>
        <dbReference type="ARBA" id="ARBA00022691"/>
    </source>
</evidence>
<keyword evidence="4" id="KW-0949">S-adenosyl-L-methionine</keyword>
<evidence type="ECO:0000256" key="2">
    <source>
        <dbReference type="ARBA" id="ARBA00022603"/>
    </source>
</evidence>
<feature type="domain" description="Type II methyltransferase M.TaqI-like" evidence="7">
    <location>
        <begin position="448"/>
        <end position="585"/>
    </location>
</feature>
<dbReference type="AlphaFoldDB" id="A0A1I1IQB0"/>
<dbReference type="EMBL" id="FOLE01000005">
    <property type="protein sequence ID" value="SFC38101.1"/>
    <property type="molecule type" value="Genomic_DNA"/>
</dbReference>
<keyword evidence="6" id="KW-0812">Transmembrane</keyword>
<dbReference type="Pfam" id="PF18135">
    <property type="entry name" value="Type_ISP_C"/>
    <property type="match status" value="1"/>
</dbReference>
<protein>
    <recommendedName>
        <fullName evidence="1">site-specific DNA-methyltransferase (adenine-specific)</fullName>
        <ecNumber evidence="1">2.1.1.72</ecNumber>
    </recommendedName>
</protein>
<dbReference type="InterPro" id="IPR002052">
    <property type="entry name" value="DNA_methylase_N6_adenine_CS"/>
</dbReference>
<dbReference type="STRING" id="927664.SAMN05421780_10544"/>
<dbReference type="EC" id="2.1.1.72" evidence="1"/>
<sequence length="1070" mass="125021">MPKGRTLLWGGWLGGVAWGMYIFTPKYIIIALYLIPKTMSQLFIQQYRTQLERVVKFGGSTNEMAIRQPFINLVNAYAEPQNLMLIAELTTHSHTQTAKIRPDGILKNMMKLDCGYWESKDSKDDLEKEIEAKIRKGYPLSNTVFEDSNTAILYQNNDRVLRVNMRDDAELDKLLQKFVKLELPYVQEFNKALEQFKTDIPKILDTFRELLKEKHHENAGFQQKFNAFWDSCKASINEGISKEDIDEMIIQHLLTSDLFTRVFDDADFHRENNIAQEIEQVISAFMNRETRMRYLKDIEYYYRALQDGAKHIYDHHDKQEFLKTVYENFYKVYNPKAADKLGVVYTPNEIVRFMLESTDYLLEKHFGRTMASKNVEILDPATGTGTFVANLIDYLPLANLPHKFKHEIHANEIAILPYYIANLNIEYTYKQRTGQYASFDNICLVDTLDNIDALAYESKQHSMFSMSSENTERIRRQNQRKISVIIGNPPYNAKQENYNFQNANRAYEAIDKRIKNTYIKYGTAQNQIVLYDMYVRFFRWASDRLDKNGVVSFVTNSSFIDAQSFDGFRKMAAQEFNEIYIIDLKGNARTSGEQRRKEGGNVFDDKIRVGVAVYFFVKNQEKTGCKIYYHAIHDYATSADKMEYMRVNKLHDLNKPDKWQFLQITPDAKHNWINQTDNDWESLLPLCDKNVKAGKGGEAVFKLFSSGIKSQRDEWVYDFNKENLSHKMQFFADTYTQTLANPHNPQKMAIKWDADLESYLNRKIAKQFEPAQMVRSLYRPFSKMWFYFDKHFNGRTYQWFNIYNAAEQSIIAVPGIGSPKEFYCIGLKDIIDLNAMPAGGQCLPLYTYDAQGKQVDNITNWALEQFRARYGAENIQKIDIFHYVYAVLHHPRYRSQYEQNLKRDFPRLPFYEDFGQWVAWGKALLDWHINYENAAPYALQRTDVMPKPKKQKDNALFADPTVEPLFETPRPTLAPKAKLKAIKELGEIQLDEQTKLSGIPAAAWDYKLGNRSALEWILDQYKESTPSDPTIRDKFNTYRFADYKEQVIELLQKVCTVSVETMRIIGQMPA</sequence>
<evidence type="ECO:0000256" key="3">
    <source>
        <dbReference type="ARBA" id="ARBA00022679"/>
    </source>
</evidence>
<dbReference type="GO" id="GO:0032259">
    <property type="term" value="P:methylation"/>
    <property type="evidence" value="ECO:0007669"/>
    <property type="project" value="UniProtKB-KW"/>
</dbReference>
<dbReference type="InterPro" id="IPR011639">
    <property type="entry name" value="MethylTrfase_TaqI-like_dom"/>
</dbReference>
<evidence type="ECO:0000313" key="11">
    <source>
        <dbReference type="Proteomes" id="UP000199514"/>
    </source>
</evidence>
<comment type="catalytic activity">
    <reaction evidence="5">
        <text>a 2'-deoxyadenosine in DNA + S-adenosyl-L-methionine = an N(6)-methyl-2'-deoxyadenosine in DNA + S-adenosyl-L-homocysteine + H(+)</text>
        <dbReference type="Rhea" id="RHEA:15197"/>
        <dbReference type="Rhea" id="RHEA-COMP:12418"/>
        <dbReference type="Rhea" id="RHEA-COMP:12419"/>
        <dbReference type="ChEBI" id="CHEBI:15378"/>
        <dbReference type="ChEBI" id="CHEBI:57856"/>
        <dbReference type="ChEBI" id="CHEBI:59789"/>
        <dbReference type="ChEBI" id="CHEBI:90615"/>
        <dbReference type="ChEBI" id="CHEBI:90616"/>
        <dbReference type="EC" id="2.1.1.72"/>
    </reaction>
</comment>
<gene>
    <name evidence="10" type="ORF">SAMN05421780_10544</name>
</gene>
<evidence type="ECO:0000313" key="10">
    <source>
        <dbReference type="EMBL" id="SFC38101.1"/>
    </source>
</evidence>
<reference evidence="10 11" key="1">
    <citation type="submission" date="2016-10" db="EMBL/GenBank/DDBJ databases">
        <authorList>
            <person name="de Groot N.N."/>
        </authorList>
    </citation>
    <scope>NUCLEOTIDE SEQUENCE [LARGE SCALE GENOMIC DNA]</scope>
    <source>
        <strain evidence="10 11">DSM 6793</strain>
    </source>
</reference>
<dbReference type="GO" id="GO:0006304">
    <property type="term" value="P:DNA modification"/>
    <property type="evidence" value="ECO:0007669"/>
    <property type="project" value="InterPro"/>
</dbReference>
<dbReference type="PRINTS" id="PR00507">
    <property type="entry name" value="N12N6MTFRASE"/>
</dbReference>
<dbReference type="GO" id="GO:0009007">
    <property type="term" value="F:site-specific DNA-methyltransferase (adenine-specific) activity"/>
    <property type="evidence" value="ECO:0007669"/>
    <property type="project" value="UniProtKB-EC"/>
</dbReference>
<dbReference type="SUPFAM" id="SSF53335">
    <property type="entry name" value="S-adenosyl-L-methionine-dependent methyltransferases"/>
    <property type="match status" value="1"/>
</dbReference>
<accession>A0A1I1IQB0</accession>
<feature type="domain" description="Type ISP restriction-modification enzyme LLaBIII C-terminal specificity" evidence="8">
    <location>
        <begin position="700"/>
        <end position="1050"/>
    </location>
</feature>
<dbReference type="PROSITE" id="PS00092">
    <property type="entry name" value="N6_MTASE"/>
    <property type="match status" value="1"/>
</dbReference>
<evidence type="ECO:0000259" key="7">
    <source>
        <dbReference type="Pfam" id="PF07669"/>
    </source>
</evidence>
<dbReference type="InterPro" id="IPR041635">
    <property type="entry name" value="Type_ISP_LLaBIII_C"/>
</dbReference>
<dbReference type="InterPro" id="IPR050953">
    <property type="entry name" value="N4_N6_ade-DNA_methylase"/>
</dbReference>